<feature type="region of interest" description="Disordered" evidence="4">
    <location>
        <begin position="117"/>
        <end position="183"/>
    </location>
</feature>
<dbReference type="PANTHER" id="PTHR22970">
    <property type="entry name" value="AT-RICH INTERACTIVE DOMAIN-CONTAINING PROTEIN 2"/>
    <property type="match status" value="1"/>
</dbReference>
<feature type="compositionally biased region" description="Basic and acidic residues" evidence="4">
    <location>
        <begin position="246"/>
        <end position="258"/>
    </location>
</feature>
<feature type="compositionally biased region" description="Polar residues" evidence="4">
    <location>
        <begin position="161"/>
        <end position="176"/>
    </location>
</feature>
<feature type="compositionally biased region" description="Acidic residues" evidence="4">
    <location>
        <begin position="282"/>
        <end position="291"/>
    </location>
</feature>
<evidence type="ECO:0000256" key="4">
    <source>
        <dbReference type="SAM" id="MobiDB-lite"/>
    </source>
</evidence>
<dbReference type="AlphaFoldDB" id="A0A1B6HAN7"/>
<gene>
    <name evidence="6" type="ORF">g.21473</name>
</gene>
<evidence type="ECO:0000259" key="5">
    <source>
        <dbReference type="PROSITE" id="PS00028"/>
    </source>
</evidence>
<evidence type="ECO:0000256" key="2">
    <source>
        <dbReference type="ARBA" id="ARBA00023163"/>
    </source>
</evidence>
<keyword evidence="2" id="KW-0804">Transcription</keyword>
<feature type="region of interest" description="Disordered" evidence="4">
    <location>
        <begin position="577"/>
        <end position="603"/>
    </location>
</feature>
<feature type="region of interest" description="Disordered" evidence="4">
    <location>
        <begin position="246"/>
        <end position="293"/>
    </location>
</feature>
<feature type="compositionally biased region" description="Low complexity" evidence="4">
    <location>
        <begin position="118"/>
        <end position="132"/>
    </location>
</feature>
<feature type="domain" description="C2H2-type" evidence="5">
    <location>
        <begin position="465"/>
        <end position="488"/>
    </location>
</feature>
<evidence type="ECO:0000313" key="6">
    <source>
        <dbReference type="EMBL" id="JAS71771.1"/>
    </source>
</evidence>
<dbReference type="EMBL" id="GECU01035935">
    <property type="protein sequence ID" value="JAS71771.1"/>
    <property type="molecule type" value="Transcribed_RNA"/>
</dbReference>
<feature type="compositionally biased region" description="Pro residues" evidence="4">
    <location>
        <begin position="425"/>
        <end position="456"/>
    </location>
</feature>
<accession>A0A1B6HAN7</accession>
<dbReference type="PROSITE" id="PS00028">
    <property type="entry name" value="ZINC_FINGER_C2H2_1"/>
    <property type="match status" value="1"/>
</dbReference>
<proteinExistence type="predicted"/>
<organism evidence="6">
    <name type="scientific">Homalodisca liturata</name>
    <dbReference type="NCBI Taxonomy" id="320908"/>
    <lineage>
        <taxon>Eukaryota</taxon>
        <taxon>Metazoa</taxon>
        <taxon>Ecdysozoa</taxon>
        <taxon>Arthropoda</taxon>
        <taxon>Hexapoda</taxon>
        <taxon>Insecta</taxon>
        <taxon>Pterygota</taxon>
        <taxon>Neoptera</taxon>
        <taxon>Paraneoptera</taxon>
        <taxon>Hemiptera</taxon>
        <taxon>Auchenorrhyncha</taxon>
        <taxon>Membracoidea</taxon>
        <taxon>Cicadellidae</taxon>
        <taxon>Cicadellinae</taxon>
        <taxon>Proconiini</taxon>
        <taxon>Homalodisca</taxon>
    </lineage>
</organism>
<feature type="region of interest" description="Disordered" evidence="4">
    <location>
        <begin position="396"/>
        <end position="460"/>
    </location>
</feature>
<dbReference type="InterPro" id="IPR013087">
    <property type="entry name" value="Znf_C2H2_type"/>
</dbReference>
<feature type="compositionally biased region" description="Pro residues" evidence="4">
    <location>
        <begin position="401"/>
        <end position="415"/>
    </location>
</feature>
<dbReference type="PANTHER" id="PTHR22970:SF14">
    <property type="entry name" value="AT-RICH INTERACTIVE DOMAIN-CONTAINING PROTEIN 2"/>
    <property type="match status" value="1"/>
</dbReference>
<protein>
    <recommendedName>
        <fullName evidence="5">C2H2-type domain-containing protein</fullName>
    </recommendedName>
</protein>
<keyword evidence="3" id="KW-0539">Nucleus</keyword>
<evidence type="ECO:0000256" key="1">
    <source>
        <dbReference type="ARBA" id="ARBA00023015"/>
    </source>
</evidence>
<keyword evidence="1" id="KW-0805">Transcription regulation</keyword>
<reference evidence="6" key="1">
    <citation type="submission" date="2015-11" db="EMBL/GenBank/DDBJ databases">
        <title>De novo transcriptome assembly of four potential Pierce s Disease insect vectors from Arizona vineyards.</title>
        <authorList>
            <person name="Tassone E.E."/>
        </authorList>
    </citation>
    <scope>NUCLEOTIDE SEQUENCE</scope>
</reference>
<sequence>PATPPTGGGEVVGGSSSLIKSLLASKVCEMATMGSATTEQVTQRQQQQRLLQAQQVTPKAVTNLTQASPTVVTTTTTAPPIVSLVNSTKVVKVQPVRPNGVRSTFQAIEISIDGKIINDNSESNDSSVTTSSGPPPPPLAPLSGANLRKPTIKVDMDDSDSTGNNSLASFKDNCSATGGEEGENSLTSFEGILFNGVPNSLDVDDTTSKDSTPKSLMLADLLEKNVKTEKEPPVLNGAIRISDKGLELIQGPEKEKSLKRPSSQENGCDTEAKRPHINGDASPEESVDEGEGVVASSTAANLYAALAADCVDDETDCIEEPPQPLIVTAAPAPRQILVTAGGQILNQRVAVMGQHYVVAQPQTALVQGQTQTVLVAQTAQQQGTGAKTIIILQPQSVASNPAPPPPAPTPPPPTPQKVIVQRLQSPPPLPAPTPPPPINTNPTPPPSPKPATPTPTPTTQGHFLCEWRGCMRNFKSANEVYMHACESHCPSGSMEIQCLWERCDAMKRKRFSLMTHLYDRHCNADVLRMMAVRRKQLSVTGRSEIPPPTPPTPHPGYAPNAAFHAIKRHALEFVNPKEMQSRAAKPGPSPSPVPNEQDDNEGPVTKSIRLTSALILRNLVIYSTNGRRYLTSYEPHLASVALSNVESSRTIAQVLFDLSQQQAR</sequence>
<evidence type="ECO:0000256" key="3">
    <source>
        <dbReference type="ARBA" id="ARBA00023242"/>
    </source>
</evidence>
<dbReference type="InterPro" id="IPR052406">
    <property type="entry name" value="Chromatin_Remodeling_Comp"/>
</dbReference>
<feature type="non-terminal residue" evidence="6">
    <location>
        <position position="1"/>
    </location>
</feature>
<name>A0A1B6HAN7_9HEMI</name>